<evidence type="ECO:0000313" key="5">
    <source>
        <dbReference type="EMBL" id="MPM52898.1"/>
    </source>
</evidence>
<dbReference type="SUPFAM" id="SSF102215">
    <property type="entry name" value="Creatininase"/>
    <property type="match status" value="1"/>
</dbReference>
<organism evidence="5">
    <name type="scientific">bioreactor metagenome</name>
    <dbReference type="NCBI Taxonomy" id="1076179"/>
    <lineage>
        <taxon>unclassified sequences</taxon>
        <taxon>metagenomes</taxon>
        <taxon>ecological metagenomes</taxon>
    </lineage>
</organism>
<dbReference type="GO" id="GO:0009231">
    <property type="term" value="P:riboflavin biosynthetic process"/>
    <property type="evidence" value="ECO:0007669"/>
    <property type="project" value="TreeGrafter"/>
</dbReference>
<dbReference type="InterPro" id="IPR003785">
    <property type="entry name" value="Creatininase/forma_Hydrolase"/>
</dbReference>
<name>A0A645AJI7_9ZZZZ</name>
<dbReference type="Pfam" id="PF02633">
    <property type="entry name" value="Creatininase"/>
    <property type="match status" value="1"/>
</dbReference>
<evidence type="ECO:0008006" key="6">
    <source>
        <dbReference type="Google" id="ProtNLM"/>
    </source>
</evidence>
<gene>
    <name evidence="5" type="ORF">SDC9_99662</name>
</gene>
<evidence type="ECO:0000256" key="1">
    <source>
        <dbReference type="ARBA" id="ARBA00001947"/>
    </source>
</evidence>
<evidence type="ECO:0000256" key="4">
    <source>
        <dbReference type="ARBA" id="ARBA00022833"/>
    </source>
</evidence>
<dbReference type="AlphaFoldDB" id="A0A645AJI7"/>
<accession>A0A645AJI7</accession>
<keyword evidence="4" id="KW-0862">Zinc</keyword>
<dbReference type="PANTHER" id="PTHR35005:SF1">
    <property type="entry name" value="2-AMINO-5-FORMYLAMINO-6-RIBOSYLAMINOPYRIMIDIN-4(3H)-ONE 5'-MONOPHOSPHATE DEFORMYLASE"/>
    <property type="match status" value="1"/>
</dbReference>
<dbReference type="GO" id="GO:0016811">
    <property type="term" value="F:hydrolase activity, acting on carbon-nitrogen (but not peptide) bonds, in linear amides"/>
    <property type="evidence" value="ECO:0007669"/>
    <property type="project" value="TreeGrafter"/>
</dbReference>
<reference evidence="5" key="1">
    <citation type="submission" date="2019-08" db="EMBL/GenBank/DDBJ databases">
        <authorList>
            <person name="Kucharzyk K."/>
            <person name="Murdoch R.W."/>
            <person name="Higgins S."/>
            <person name="Loffler F."/>
        </authorList>
    </citation>
    <scope>NUCLEOTIDE SEQUENCE</scope>
</reference>
<comment type="caution">
    <text evidence="5">The sequence shown here is derived from an EMBL/GenBank/DDBJ whole genome shotgun (WGS) entry which is preliminary data.</text>
</comment>
<evidence type="ECO:0000256" key="2">
    <source>
        <dbReference type="ARBA" id="ARBA00022723"/>
    </source>
</evidence>
<evidence type="ECO:0000256" key="3">
    <source>
        <dbReference type="ARBA" id="ARBA00022801"/>
    </source>
</evidence>
<dbReference type="InterPro" id="IPR024087">
    <property type="entry name" value="Creatininase-like_sf"/>
</dbReference>
<dbReference type="EMBL" id="VSSQ01014082">
    <property type="protein sequence ID" value="MPM52898.1"/>
    <property type="molecule type" value="Genomic_DNA"/>
</dbReference>
<keyword evidence="2" id="KW-0479">Metal-binding</keyword>
<dbReference type="Gene3D" id="3.40.50.10310">
    <property type="entry name" value="Creatininase"/>
    <property type="match status" value="1"/>
</dbReference>
<sequence length="177" mass="20142">MEVRLCMNMRPSTQMAILDDILEVLSKHGIDKLIIVNAHGGNSFTPIIRELSLKYPSILMCNINWWIACKPDGYFTDPGDHAGELETASMQYVSPELVLPLSEAGDGYERHFKLKGLREKWAWIPRRWIYTTEDTGVGDPSKATAENGERFVKACIDKIADFIVEFSKIKSEKDLYE</sequence>
<comment type="cofactor">
    <cofactor evidence="1">
        <name>Zn(2+)</name>
        <dbReference type="ChEBI" id="CHEBI:29105"/>
    </cofactor>
</comment>
<dbReference type="PANTHER" id="PTHR35005">
    <property type="entry name" value="3-DEHYDRO-SCYLLO-INOSOSE HYDROLASE"/>
    <property type="match status" value="1"/>
</dbReference>
<dbReference type="GO" id="GO:0046872">
    <property type="term" value="F:metal ion binding"/>
    <property type="evidence" value="ECO:0007669"/>
    <property type="project" value="UniProtKB-KW"/>
</dbReference>
<proteinExistence type="predicted"/>
<protein>
    <recommendedName>
        <fullName evidence="6">Creatininase</fullName>
    </recommendedName>
</protein>
<keyword evidence="3" id="KW-0378">Hydrolase</keyword>